<dbReference type="EMBL" id="KV012793">
    <property type="protein sequence ID" value="KZV24474.1"/>
    <property type="molecule type" value="Genomic_DNA"/>
</dbReference>
<dbReference type="Proteomes" id="UP000250235">
    <property type="component" value="Unassembled WGS sequence"/>
</dbReference>
<name>A0A2Z7ARE7_9LAMI</name>
<protein>
    <submittedName>
        <fullName evidence="1">Uncharacterized protein</fullName>
    </submittedName>
</protein>
<keyword evidence="2" id="KW-1185">Reference proteome</keyword>
<accession>A0A2Z7ARE7</accession>
<evidence type="ECO:0000313" key="1">
    <source>
        <dbReference type="EMBL" id="KZV24474.1"/>
    </source>
</evidence>
<sequence>MAAPDRPSLGASFSHGGRSIVVGLAHNLARSAEGRCTLAVQHDGRSMLMDAPLSGATWLEHAAMRRTLFDGGGRRPTMLRERCDG</sequence>
<organism evidence="1 2">
    <name type="scientific">Dorcoceras hygrometricum</name>
    <dbReference type="NCBI Taxonomy" id="472368"/>
    <lineage>
        <taxon>Eukaryota</taxon>
        <taxon>Viridiplantae</taxon>
        <taxon>Streptophyta</taxon>
        <taxon>Embryophyta</taxon>
        <taxon>Tracheophyta</taxon>
        <taxon>Spermatophyta</taxon>
        <taxon>Magnoliopsida</taxon>
        <taxon>eudicotyledons</taxon>
        <taxon>Gunneridae</taxon>
        <taxon>Pentapetalae</taxon>
        <taxon>asterids</taxon>
        <taxon>lamiids</taxon>
        <taxon>Lamiales</taxon>
        <taxon>Gesneriaceae</taxon>
        <taxon>Didymocarpoideae</taxon>
        <taxon>Trichosporeae</taxon>
        <taxon>Loxocarpinae</taxon>
        <taxon>Dorcoceras</taxon>
    </lineage>
</organism>
<dbReference type="AlphaFoldDB" id="A0A2Z7ARE7"/>
<proteinExistence type="predicted"/>
<reference evidence="1 2" key="1">
    <citation type="journal article" date="2015" name="Proc. Natl. Acad. Sci. U.S.A.">
        <title>The resurrection genome of Boea hygrometrica: A blueprint for survival of dehydration.</title>
        <authorList>
            <person name="Xiao L."/>
            <person name="Yang G."/>
            <person name="Zhang L."/>
            <person name="Yang X."/>
            <person name="Zhao S."/>
            <person name="Ji Z."/>
            <person name="Zhou Q."/>
            <person name="Hu M."/>
            <person name="Wang Y."/>
            <person name="Chen M."/>
            <person name="Xu Y."/>
            <person name="Jin H."/>
            <person name="Xiao X."/>
            <person name="Hu G."/>
            <person name="Bao F."/>
            <person name="Hu Y."/>
            <person name="Wan P."/>
            <person name="Li L."/>
            <person name="Deng X."/>
            <person name="Kuang T."/>
            <person name="Xiang C."/>
            <person name="Zhu J.K."/>
            <person name="Oliver M.J."/>
            <person name="He Y."/>
        </authorList>
    </citation>
    <scope>NUCLEOTIDE SEQUENCE [LARGE SCALE GENOMIC DNA]</scope>
    <source>
        <strain evidence="2">cv. XS01</strain>
    </source>
</reference>
<evidence type="ECO:0000313" key="2">
    <source>
        <dbReference type="Proteomes" id="UP000250235"/>
    </source>
</evidence>
<gene>
    <name evidence="1" type="ORF">F511_44935</name>
</gene>